<protein>
    <submittedName>
        <fullName evidence="1">Uncharacterized protein</fullName>
    </submittedName>
</protein>
<reference evidence="1" key="1">
    <citation type="submission" date="2021-01" db="EMBL/GenBank/DDBJ databases">
        <authorList>
            <person name="Corre E."/>
            <person name="Pelletier E."/>
            <person name="Niang G."/>
            <person name="Scheremetjew M."/>
            <person name="Finn R."/>
            <person name="Kale V."/>
            <person name="Holt S."/>
            <person name="Cochrane G."/>
            <person name="Meng A."/>
            <person name="Brown T."/>
            <person name="Cohen L."/>
        </authorList>
    </citation>
    <scope>NUCLEOTIDE SEQUENCE</scope>
    <source>
        <strain evidence="1">CCMP645</strain>
    </source>
</reference>
<organism evidence="1">
    <name type="scientific">Chrysotila carterae</name>
    <name type="common">Marine alga</name>
    <name type="synonym">Syracosphaera carterae</name>
    <dbReference type="NCBI Taxonomy" id="13221"/>
    <lineage>
        <taxon>Eukaryota</taxon>
        <taxon>Haptista</taxon>
        <taxon>Haptophyta</taxon>
        <taxon>Prymnesiophyceae</taxon>
        <taxon>Isochrysidales</taxon>
        <taxon>Isochrysidaceae</taxon>
        <taxon>Chrysotila</taxon>
    </lineage>
</organism>
<gene>
    <name evidence="1" type="ORF">PCAR00345_LOCUS18716</name>
</gene>
<name>A0A7S4BHJ1_CHRCT</name>
<accession>A0A7S4BHJ1</accession>
<proteinExistence type="predicted"/>
<dbReference type="AlphaFoldDB" id="A0A7S4BHJ1"/>
<sequence>MSEAPAELEAVAQTETITQLLVNAPEEETTELLSELLVAVEDELSAIEASEATHDDGSDGDVDAASRQRHILTQRKLDCLLESHTYSHTEVKQVTKRMKHIVTKLDRAGDRRGAQHYCSVRLYIRQ</sequence>
<dbReference type="EMBL" id="HBIZ01029418">
    <property type="protein sequence ID" value="CAE0766104.1"/>
    <property type="molecule type" value="Transcribed_RNA"/>
</dbReference>
<evidence type="ECO:0000313" key="1">
    <source>
        <dbReference type="EMBL" id="CAE0766104.1"/>
    </source>
</evidence>